<dbReference type="STRING" id="361077.A0A151Z846"/>
<evidence type="ECO:0000313" key="10">
    <source>
        <dbReference type="EMBL" id="KYQ90117.1"/>
    </source>
</evidence>
<dbReference type="GO" id="GO:0005794">
    <property type="term" value="C:Golgi apparatus"/>
    <property type="evidence" value="ECO:0007669"/>
    <property type="project" value="TreeGrafter"/>
</dbReference>
<dbReference type="PROSITE" id="PS50216">
    <property type="entry name" value="DHHC"/>
    <property type="match status" value="1"/>
</dbReference>
<dbReference type="AlphaFoldDB" id="A0A151Z846"/>
<evidence type="ECO:0000256" key="4">
    <source>
        <dbReference type="ARBA" id="ARBA00022989"/>
    </source>
</evidence>
<dbReference type="InterPro" id="IPR001594">
    <property type="entry name" value="Palmitoyltrfase_DHHC"/>
</dbReference>
<dbReference type="GO" id="GO:0005783">
    <property type="term" value="C:endoplasmic reticulum"/>
    <property type="evidence" value="ECO:0007669"/>
    <property type="project" value="TreeGrafter"/>
</dbReference>
<evidence type="ECO:0000313" key="11">
    <source>
        <dbReference type="Proteomes" id="UP000076078"/>
    </source>
</evidence>
<evidence type="ECO:0000256" key="6">
    <source>
        <dbReference type="ARBA" id="ARBA00023315"/>
    </source>
</evidence>
<evidence type="ECO:0000256" key="1">
    <source>
        <dbReference type="ARBA" id="ARBA00004141"/>
    </source>
</evidence>
<sequence>MQDLLYYGIFAYITFAVVILYTLMMGTSDFHRNGYVGALHYQLTIGIQESCVSCCGKICPGRVRKGFGRISNYFLYKPNHILQLVYLSLVMFGFYFFQRDTFAYIPGVYLSGIHRIGAYVAVGITLVSFVVSCNVNPGYINKLNHKYYMSLYDYDRYLYIKKKCETCSFNKPARSKHCRVCDKCVSRFDHHCPWINNCVGEGNLKYFLTFVFLTASLCLYGAYLCIYVIFSIIKVKNLLRLGYNTKQGWQPLSTFEIFRYLFYESQMVFPLGLFCLIISIFLYYFFGYHLWLIYKNTTTNETSKWSDIKDQIAVVRLKEKLKKQKQDKQLNEKSVNNSNTKDKSKKHKQQSHINNNNNTKEGDETKSHLPLPKSSKELHNIYDRGLWKNLYELLFSKPYPKEKQI</sequence>
<feature type="transmembrane region" description="Helical" evidence="7">
    <location>
        <begin position="81"/>
        <end position="98"/>
    </location>
</feature>
<keyword evidence="5 7" id="KW-0472">Membrane</keyword>
<comment type="catalytic activity">
    <reaction evidence="7">
        <text>L-cysteinyl-[protein] + hexadecanoyl-CoA = S-hexadecanoyl-L-cysteinyl-[protein] + CoA</text>
        <dbReference type="Rhea" id="RHEA:36683"/>
        <dbReference type="Rhea" id="RHEA-COMP:10131"/>
        <dbReference type="Rhea" id="RHEA-COMP:11032"/>
        <dbReference type="ChEBI" id="CHEBI:29950"/>
        <dbReference type="ChEBI" id="CHEBI:57287"/>
        <dbReference type="ChEBI" id="CHEBI:57379"/>
        <dbReference type="ChEBI" id="CHEBI:74151"/>
        <dbReference type="EC" id="2.3.1.225"/>
    </reaction>
</comment>
<evidence type="ECO:0000259" key="9">
    <source>
        <dbReference type="Pfam" id="PF01529"/>
    </source>
</evidence>
<keyword evidence="6 7" id="KW-0012">Acyltransferase</keyword>
<gene>
    <name evidence="10" type="ORF">DLAC_08701</name>
</gene>
<feature type="region of interest" description="Disordered" evidence="8">
    <location>
        <begin position="324"/>
        <end position="372"/>
    </location>
</feature>
<evidence type="ECO:0000256" key="3">
    <source>
        <dbReference type="ARBA" id="ARBA00022692"/>
    </source>
</evidence>
<accession>A0A151Z846</accession>
<evidence type="ECO:0000256" key="7">
    <source>
        <dbReference type="RuleBase" id="RU079119"/>
    </source>
</evidence>
<dbReference type="Pfam" id="PF01529">
    <property type="entry name" value="DHHC"/>
    <property type="match status" value="1"/>
</dbReference>
<comment type="subcellular location">
    <subcellularLocation>
        <location evidence="1">Membrane</location>
        <topology evidence="1">Multi-pass membrane protein</topology>
    </subcellularLocation>
</comment>
<dbReference type="FunCoup" id="A0A151Z846">
    <property type="interactions" value="176"/>
</dbReference>
<keyword evidence="3 7" id="KW-0812">Transmembrane</keyword>
<organism evidence="10 11">
    <name type="scientific">Tieghemostelium lacteum</name>
    <name type="common">Slime mold</name>
    <name type="synonym">Dictyostelium lacteum</name>
    <dbReference type="NCBI Taxonomy" id="361077"/>
    <lineage>
        <taxon>Eukaryota</taxon>
        <taxon>Amoebozoa</taxon>
        <taxon>Evosea</taxon>
        <taxon>Eumycetozoa</taxon>
        <taxon>Dictyostelia</taxon>
        <taxon>Dictyosteliales</taxon>
        <taxon>Raperosteliaceae</taxon>
        <taxon>Tieghemostelium</taxon>
    </lineage>
</organism>
<dbReference type="OrthoDB" id="5977743at2759"/>
<name>A0A151Z846_TIELA</name>
<evidence type="ECO:0000256" key="2">
    <source>
        <dbReference type="ARBA" id="ARBA00022679"/>
    </source>
</evidence>
<dbReference type="OMA" id="HIYLIWA"/>
<dbReference type="InterPro" id="IPR039859">
    <property type="entry name" value="PFA4/ZDH16/20/ERF2-like"/>
</dbReference>
<dbReference type="EMBL" id="LODT01000037">
    <property type="protein sequence ID" value="KYQ90117.1"/>
    <property type="molecule type" value="Genomic_DNA"/>
</dbReference>
<dbReference type="PANTHER" id="PTHR22883:SF473">
    <property type="entry name" value="PALMITOYLTRANSFERASE"/>
    <property type="match status" value="1"/>
</dbReference>
<feature type="transmembrane region" description="Helical" evidence="7">
    <location>
        <begin position="118"/>
        <end position="140"/>
    </location>
</feature>
<feature type="transmembrane region" description="Helical" evidence="7">
    <location>
        <begin position="6"/>
        <end position="24"/>
    </location>
</feature>
<dbReference type="GO" id="GO:0016020">
    <property type="term" value="C:membrane"/>
    <property type="evidence" value="ECO:0007669"/>
    <property type="project" value="UniProtKB-SubCell"/>
</dbReference>
<protein>
    <recommendedName>
        <fullName evidence="7">Palmitoyltransferase</fullName>
        <ecNumber evidence="7">2.3.1.225</ecNumber>
    </recommendedName>
</protein>
<evidence type="ECO:0000256" key="8">
    <source>
        <dbReference type="SAM" id="MobiDB-lite"/>
    </source>
</evidence>
<dbReference type="GO" id="GO:0006612">
    <property type="term" value="P:protein targeting to membrane"/>
    <property type="evidence" value="ECO:0007669"/>
    <property type="project" value="TreeGrafter"/>
</dbReference>
<keyword evidence="11" id="KW-1185">Reference proteome</keyword>
<dbReference type="Proteomes" id="UP000076078">
    <property type="component" value="Unassembled WGS sequence"/>
</dbReference>
<proteinExistence type="inferred from homology"/>
<comment type="caution">
    <text evidence="10">The sequence shown here is derived from an EMBL/GenBank/DDBJ whole genome shotgun (WGS) entry which is preliminary data.</text>
</comment>
<feature type="domain" description="Palmitoyltransferase DHHC" evidence="9">
    <location>
        <begin position="161"/>
        <end position="305"/>
    </location>
</feature>
<dbReference type="GO" id="GO:0019706">
    <property type="term" value="F:protein-cysteine S-palmitoyltransferase activity"/>
    <property type="evidence" value="ECO:0007669"/>
    <property type="project" value="UniProtKB-EC"/>
</dbReference>
<feature type="transmembrane region" description="Helical" evidence="7">
    <location>
        <begin position="206"/>
        <end position="233"/>
    </location>
</feature>
<evidence type="ECO:0000256" key="5">
    <source>
        <dbReference type="ARBA" id="ARBA00023136"/>
    </source>
</evidence>
<dbReference type="PANTHER" id="PTHR22883">
    <property type="entry name" value="ZINC FINGER DHHC DOMAIN CONTAINING PROTEIN"/>
    <property type="match status" value="1"/>
</dbReference>
<feature type="transmembrane region" description="Helical" evidence="7">
    <location>
        <begin position="267"/>
        <end position="286"/>
    </location>
</feature>
<keyword evidence="4 7" id="KW-1133">Transmembrane helix</keyword>
<comment type="similarity">
    <text evidence="7">Belongs to the DHHC palmitoyltransferase family.</text>
</comment>
<reference evidence="10 11" key="1">
    <citation type="submission" date="2015-12" db="EMBL/GenBank/DDBJ databases">
        <title>Dictyostelia acquired genes for synthesis and detection of signals that induce cell-type specialization by lateral gene transfer from prokaryotes.</title>
        <authorList>
            <person name="Gloeckner G."/>
            <person name="Schaap P."/>
        </authorList>
    </citation>
    <scope>NUCLEOTIDE SEQUENCE [LARGE SCALE GENOMIC DNA]</scope>
    <source>
        <strain evidence="10 11">TK</strain>
    </source>
</reference>
<keyword evidence="2 7" id="KW-0808">Transferase</keyword>
<comment type="domain">
    <text evidence="7">The DHHC domain is required for palmitoyltransferase activity.</text>
</comment>
<dbReference type="EC" id="2.3.1.225" evidence="7"/>
<dbReference type="InParanoid" id="A0A151Z846"/>